<feature type="compositionally biased region" description="Polar residues" evidence="7">
    <location>
        <begin position="145"/>
        <end position="162"/>
    </location>
</feature>
<evidence type="ECO:0000256" key="5">
    <source>
        <dbReference type="ARBA" id="ARBA00023274"/>
    </source>
</evidence>
<dbReference type="AlphaFoldDB" id="A0A1G4I2L6"/>
<evidence type="ECO:0000256" key="7">
    <source>
        <dbReference type="SAM" id="MobiDB-lite"/>
    </source>
</evidence>
<dbReference type="GO" id="GO:0005732">
    <property type="term" value="C:sno(s)RNA-containing ribonucleoprotein complex"/>
    <property type="evidence" value="ECO:0007669"/>
    <property type="project" value="InterPro"/>
</dbReference>
<feature type="compositionally biased region" description="Acidic residues" evidence="7">
    <location>
        <begin position="310"/>
        <end position="335"/>
    </location>
</feature>
<proteinExistence type="inferred from homology"/>
<sequence length="672" mass="75272">MVTAMANTKKKVKASVPEGATSSLKTEDMTVPRDQTSTSKLPISRVSRRLGSVQAKLDGGPDVFLSSRQGGSDLTRECLASLYKLASSMHSRQLTYYSKSLETSRARHVTLEQIWGQMSMLLPPVFRRLRENVRRAQKMYGCGETQGSQVKQRSSDNKSGSGMHNGKKDKEDNREDDVDASSAHTSQLNESDLDNEIAELLAKQREARKRRKRNAADDSWRYVFGKGDGEEDADAEGGEGWSEGEEDREDGSESGNDNEMDALRGRRKGSRDVTAPGDFGGDGEDADDEEKQLAQEELEALKEMYGEDFVPNEEDEECEYDDGEGDLGDDDQLLEEDLKWDDPSAVFSGKDAALKGEGEGWYDGEDDILAETGQEGDMGDDMEDDAALNDPSLTELQRERLRERRFVEKLEQARLYSTQWAMSGEVSGSNRPRDALLDEALDFEYAMKAVPVITEGFTAKLEDRIRRRIVDNNYDDVQRRTALSTPSDLASMSRRDDASAKDSEKARMSLMDLYEKEYLDRVRRAEESAAGGSAAESAEPLTEIEKDELRAIHMWRRLAQHLDALSNFHYTPKPVQEDLSARVRAVEGQAPAITFETVGNFATTREAALAPQDLYRGSDRKFADVGVNELQPHERRALRRAKKEQVSTSQAIKEKHKERAKRAKEQLRKAAA</sequence>
<gene>
    <name evidence="8" type="ORF">TEOVI_000026900</name>
</gene>
<evidence type="ECO:0000313" key="8">
    <source>
        <dbReference type="EMBL" id="SCU66059.1"/>
    </source>
</evidence>
<dbReference type="EMBL" id="CZPT02000499">
    <property type="protein sequence ID" value="SCU66059.1"/>
    <property type="molecule type" value="Genomic_DNA"/>
</dbReference>
<dbReference type="PANTHER" id="PTHR17039:SF0">
    <property type="entry name" value="U3 SMALL NUCLEOLAR RIBONUCLEOPROTEIN PROTEIN MPP10"/>
    <property type="match status" value="1"/>
</dbReference>
<feature type="compositionally biased region" description="Acidic residues" evidence="7">
    <location>
        <begin position="281"/>
        <end position="290"/>
    </location>
</feature>
<name>A0A1G4I2L6_TRYEQ</name>
<dbReference type="RefSeq" id="XP_067077549.1">
    <property type="nucleotide sequence ID" value="XM_067221448.1"/>
</dbReference>
<evidence type="ECO:0000256" key="6">
    <source>
        <dbReference type="ARBA" id="ARBA00029455"/>
    </source>
</evidence>
<keyword evidence="5 8" id="KW-0687">Ribonucleoprotein</keyword>
<keyword evidence="9" id="KW-1185">Reference proteome</keyword>
<feature type="region of interest" description="Disordered" evidence="7">
    <location>
        <begin position="1"/>
        <end position="39"/>
    </location>
</feature>
<dbReference type="GO" id="GO:0032040">
    <property type="term" value="C:small-subunit processome"/>
    <property type="evidence" value="ECO:0007669"/>
    <property type="project" value="TreeGrafter"/>
</dbReference>
<organism evidence="8 9">
    <name type="scientific">Trypanosoma equiperdum</name>
    <dbReference type="NCBI Taxonomy" id="5694"/>
    <lineage>
        <taxon>Eukaryota</taxon>
        <taxon>Discoba</taxon>
        <taxon>Euglenozoa</taxon>
        <taxon>Kinetoplastea</taxon>
        <taxon>Metakinetoplastina</taxon>
        <taxon>Trypanosomatida</taxon>
        <taxon>Trypanosomatidae</taxon>
        <taxon>Trypanosoma</taxon>
    </lineage>
</organism>
<dbReference type="GeneID" id="92374209"/>
<feature type="compositionally biased region" description="Acidic residues" evidence="7">
    <location>
        <begin position="360"/>
        <end position="369"/>
    </location>
</feature>
<comment type="caution">
    <text evidence="8">The sequence shown here is derived from an EMBL/GenBank/DDBJ whole genome shotgun (WGS) entry which is preliminary data.</text>
</comment>
<evidence type="ECO:0000256" key="1">
    <source>
        <dbReference type="ARBA" id="ARBA00004604"/>
    </source>
</evidence>
<feature type="compositionally biased region" description="Polar residues" evidence="7">
    <location>
        <begin position="481"/>
        <end position="490"/>
    </location>
</feature>
<evidence type="ECO:0000256" key="3">
    <source>
        <dbReference type="ARBA" id="ARBA00022552"/>
    </source>
</evidence>
<reference evidence="8" key="1">
    <citation type="submission" date="2016-09" db="EMBL/GenBank/DDBJ databases">
        <authorList>
            <person name="Hebert L."/>
            <person name="Moumen B."/>
        </authorList>
    </citation>
    <scope>NUCLEOTIDE SEQUENCE [LARGE SCALE GENOMIC DNA]</scope>
    <source>
        <strain evidence="8">OVI</strain>
    </source>
</reference>
<protein>
    <submittedName>
        <fullName evidence="8">U3 small nucleolar ribonucleoprotein protein MPP10, putative</fullName>
    </submittedName>
</protein>
<evidence type="ECO:0000313" key="9">
    <source>
        <dbReference type="Proteomes" id="UP000195570"/>
    </source>
</evidence>
<accession>A0A1G4I2L6</accession>
<comment type="subcellular location">
    <subcellularLocation>
        <location evidence="1">Nucleus</location>
        <location evidence="1">Nucleolus</location>
    </subcellularLocation>
</comment>
<dbReference type="InterPro" id="IPR012173">
    <property type="entry name" value="Mpp10"/>
</dbReference>
<keyword evidence="2" id="KW-0690">Ribosome biogenesis</keyword>
<keyword evidence="4" id="KW-0539">Nucleus</keyword>
<feature type="region of interest" description="Disordered" evidence="7">
    <location>
        <begin position="481"/>
        <end position="504"/>
    </location>
</feature>
<feature type="region of interest" description="Disordered" evidence="7">
    <location>
        <begin position="223"/>
        <end position="395"/>
    </location>
</feature>
<feature type="region of interest" description="Disordered" evidence="7">
    <location>
        <begin position="140"/>
        <end position="192"/>
    </location>
</feature>
<dbReference type="PANTHER" id="PTHR17039">
    <property type="entry name" value="U3 SMALL NUCLEOLAR RIBONUCLEOPROTEIN PROTEIN MPP10"/>
    <property type="match status" value="1"/>
</dbReference>
<dbReference type="Pfam" id="PF04006">
    <property type="entry name" value="Mpp10"/>
    <property type="match status" value="1"/>
</dbReference>
<feature type="compositionally biased region" description="Basic and acidic residues" evidence="7">
    <location>
        <begin position="652"/>
        <end position="672"/>
    </location>
</feature>
<evidence type="ECO:0000256" key="4">
    <source>
        <dbReference type="ARBA" id="ARBA00023242"/>
    </source>
</evidence>
<dbReference type="GO" id="GO:0006364">
    <property type="term" value="P:rRNA processing"/>
    <property type="evidence" value="ECO:0007669"/>
    <property type="project" value="UniProtKB-KW"/>
</dbReference>
<comment type="similarity">
    <text evidence="6">Belongs to the MPP10 family.</text>
</comment>
<feature type="compositionally biased region" description="Acidic residues" evidence="7">
    <location>
        <begin position="229"/>
        <end position="260"/>
    </location>
</feature>
<keyword evidence="3" id="KW-0698">rRNA processing</keyword>
<evidence type="ECO:0000256" key="2">
    <source>
        <dbReference type="ARBA" id="ARBA00022517"/>
    </source>
</evidence>
<dbReference type="VEuPathDB" id="TriTrypDB:TEOVI_000026900"/>
<feature type="compositionally biased region" description="Basic and acidic residues" evidence="7">
    <location>
        <begin position="493"/>
        <end position="504"/>
    </location>
</feature>
<feature type="region of interest" description="Disordered" evidence="7">
    <location>
        <begin position="633"/>
        <end position="672"/>
    </location>
</feature>
<feature type="compositionally biased region" description="Basic and acidic residues" evidence="7">
    <location>
        <begin position="291"/>
        <end position="305"/>
    </location>
</feature>
<feature type="compositionally biased region" description="Acidic residues" evidence="7">
    <location>
        <begin position="377"/>
        <end position="387"/>
    </location>
</feature>
<dbReference type="Proteomes" id="UP000195570">
    <property type="component" value="Unassembled WGS sequence"/>
</dbReference>
<dbReference type="GO" id="GO:0034457">
    <property type="term" value="C:Mpp10 complex"/>
    <property type="evidence" value="ECO:0007669"/>
    <property type="project" value="InterPro"/>
</dbReference>